<evidence type="ECO:0000313" key="5">
    <source>
        <dbReference type="Proteomes" id="UP000663864"/>
    </source>
</evidence>
<name>A0A814KW66_9BILA</name>
<dbReference type="InterPro" id="IPR045175">
    <property type="entry name" value="M28_fam"/>
</dbReference>
<feature type="domain" description="Peptidase M28" evidence="3">
    <location>
        <begin position="23"/>
        <end position="215"/>
    </location>
</feature>
<dbReference type="PANTHER" id="PTHR12147:SF26">
    <property type="entry name" value="PEPTIDASE M28 DOMAIN-CONTAINING PROTEIN"/>
    <property type="match status" value="1"/>
</dbReference>
<accession>A0A814KW66</accession>
<sequence>MADVQFDLSLQNFTTHDIDQLQNIAVRISNPSSRPDTPCLMLAAHYDSVEFSSGGSDDGSGVVTLLEVFSNLVNDPIITFDQVHLIVLFTSAEELGLRGAAAFISNHTWKTSVRRFINIDSTGGNGKAILFRVKPSQIVIDYARVPRPHANVIGNEVLDLLGRDTDYSEFATRGSLSGYDFAFYLDGYSYHTLLDRPSTVEEGALQHLGENTLALSREILLGRIDLQQSYNIVDDDNLVYFDLLFLKL</sequence>
<evidence type="ECO:0000256" key="1">
    <source>
        <dbReference type="ARBA" id="ARBA00001947"/>
    </source>
</evidence>
<comment type="similarity">
    <text evidence="2">Belongs to the peptidase M28 family. M28B subfamily.</text>
</comment>
<proteinExistence type="inferred from homology"/>
<protein>
    <recommendedName>
        <fullName evidence="3">Peptidase M28 domain-containing protein</fullName>
    </recommendedName>
</protein>
<dbReference type="GO" id="GO:0008235">
    <property type="term" value="F:metalloexopeptidase activity"/>
    <property type="evidence" value="ECO:0007669"/>
    <property type="project" value="InterPro"/>
</dbReference>
<dbReference type="GO" id="GO:0006508">
    <property type="term" value="P:proteolysis"/>
    <property type="evidence" value="ECO:0007669"/>
    <property type="project" value="InterPro"/>
</dbReference>
<organism evidence="4 5">
    <name type="scientific">Rotaria sordida</name>
    <dbReference type="NCBI Taxonomy" id="392033"/>
    <lineage>
        <taxon>Eukaryota</taxon>
        <taxon>Metazoa</taxon>
        <taxon>Spiralia</taxon>
        <taxon>Gnathifera</taxon>
        <taxon>Rotifera</taxon>
        <taxon>Eurotatoria</taxon>
        <taxon>Bdelloidea</taxon>
        <taxon>Philodinida</taxon>
        <taxon>Philodinidae</taxon>
        <taxon>Rotaria</taxon>
    </lineage>
</organism>
<evidence type="ECO:0000259" key="3">
    <source>
        <dbReference type="Pfam" id="PF04389"/>
    </source>
</evidence>
<dbReference type="Gene3D" id="3.40.630.10">
    <property type="entry name" value="Zn peptidases"/>
    <property type="match status" value="1"/>
</dbReference>
<dbReference type="Proteomes" id="UP000663864">
    <property type="component" value="Unassembled WGS sequence"/>
</dbReference>
<dbReference type="EMBL" id="CAJNOT010000688">
    <property type="protein sequence ID" value="CAF1056160.1"/>
    <property type="molecule type" value="Genomic_DNA"/>
</dbReference>
<dbReference type="Pfam" id="PF04389">
    <property type="entry name" value="Peptidase_M28"/>
    <property type="match status" value="1"/>
</dbReference>
<comment type="caution">
    <text evidence="4">The sequence shown here is derived from an EMBL/GenBank/DDBJ whole genome shotgun (WGS) entry which is preliminary data.</text>
</comment>
<reference evidence="4" key="1">
    <citation type="submission" date="2021-02" db="EMBL/GenBank/DDBJ databases">
        <authorList>
            <person name="Nowell W R."/>
        </authorList>
    </citation>
    <scope>NUCLEOTIDE SEQUENCE</scope>
</reference>
<comment type="cofactor">
    <cofactor evidence="1">
        <name>Zn(2+)</name>
        <dbReference type="ChEBI" id="CHEBI:29105"/>
    </cofactor>
</comment>
<dbReference type="AlphaFoldDB" id="A0A814KW66"/>
<dbReference type="SUPFAM" id="SSF53187">
    <property type="entry name" value="Zn-dependent exopeptidases"/>
    <property type="match status" value="1"/>
</dbReference>
<dbReference type="PANTHER" id="PTHR12147">
    <property type="entry name" value="METALLOPEPTIDASE M28 FAMILY MEMBER"/>
    <property type="match status" value="1"/>
</dbReference>
<gene>
    <name evidence="4" type="ORF">ZHD862_LOCUS15318</name>
</gene>
<dbReference type="InterPro" id="IPR007484">
    <property type="entry name" value="Peptidase_M28"/>
</dbReference>
<evidence type="ECO:0000256" key="2">
    <source>
        <dbReference type="ARBA" id="ARBA00005634"/>
    </source>
</evidence>
<evidence type="ECO:0000313" key="4">
    <source>
        <dbReference type="EMBL" id="CAF1056160.1"/>
    </source>
</evidence>